<feature type="non-terminal residue" evidence="2">
    <location>
        <position position="1"/>
    </location>
</feature>
<dbReference type="GO" id="GO:0042781">
    <property type="term" value="F:3'-tRNA processing endoribonuclease activity"/>
    <property type="evidence" value="ECO:0007669"/>
    <property type="project" value="TreeGrafter"/>
</dbReference>
<dbReference type="InterPro" id="IPR001279">
    <property type="entry name" value="Metallo-B-lactamas"/>
</dbReference>
<proteinExistence type="predicted"/>
<dbReference type="Gene3D" id="3.60.15.10">
    <property type="entry name" value="Ribonuclease Z/Hydroxyacylglutathione hydrolase-like"/>
    <property type="match status" value="1"/>
</dbReference>
<dbReference type="Pfam" id="PF12706">
    <property type="entry name" value="Lactamase_B_2"/>
    <property type="match status" value="1"/>
</dbReference>
<gene>
    <name evidence="2" type="ORF">ENJ63_01975</name>
</gene>
<evidence type="ECO:0000259" key="1">
    <source>
        <dbReference type="SMART" id="SM00849"/>
    </source>
</evidence>
<dbReference type="Proteomes" id="UP000885797">
    <property type="component" value="Unassembled WGS sequence"/>
</dbReference>
<organism evidence="2">
    <name type="scientific">Dissulfuribacter thermophilus</name>
    <dbReference type="NCBI Taxonomy" id="1156395"/>
    <lineage>
        <taxon>Bacteria</taxon>
        <taxon>Pseudomonadati</taxon>
        <taxon>Thermodesulfobacteriota</taxon>
        <taxon>Dissulfuribacteria</taxon>
        <taxon>Dissulfuribacterales</taxon>
        <taxon>Dissulfuribacteraceae</taxon>
        <taxon>Dissulfuribacter</taxon>
    </lineage>
</organism>
<accession>A0A7V2WSV4</accession>
<dbReference type="CDD" id="cd16272">
    <property type="entry name" value="RNaseZ_MBL-fold"/>
    <property type="match status" value="1"/>
</dbReference>
<dbReference type="InterPro" id="IPR036866">
    <property type="entry name" value="RibonucZ/Hydroxyglut_hydro"/>
</dbReference>
<dbReference type="SMART" id="SM00849">
    <property type="entry name" value="Lactamase_B"/>
    <property type="match status" value="1"/>
</dbReference>
<dbReference type="EMBL" id="DRND01000166">
    <property type="protein sequence ID" value="HFC46630.1"/>
    <property type="molecule type" value="Genomic_DNA"/>
</dbReference>
<feature type="domain" description="Metallo-beta-lactamase" evidence="1">
    <location>
        <begin position="7"/>
        <end position="195"/>
    </location>
</feature>
<comment type="caution">
    <text evidence="2">The sequence shown here is derived from an EMBL/GenBank/DDBJ whole genome shotgun (WGS) entry which is preliminary data.</text>
</comment>
<protein>
    <submittedName>
        <fullName evidence="2">MBL fold metallo-hydrolase</fullName>
    </submittedName>
</protein>
<reference evidence="2" key="1">
    <citation type="journal article" date="2020" name="mSystems">
        <title>Genome- and Community-Level Interaction Insights into Carbon Utilization and Element Cycling Functions of Hydrothermarchaeota in Hydrothermal Sediment.</title>
        <authorList>
            <person name="Zhou Z."/>
            <person name="Liu Y."/>
            <person name="Xu W."/>
            <person name="Pan J."/>
            <person name="Luo Z.H."/>
            <person name="Li M."/>
        </authorList>
    </citation>
    <scope>NUCLEOTIDE SEQUENCE [LARGE SCALE GENOMIC DNA]</scope>
    <source>
        <strain evidence="2">HyVt-503</strain>
    </source>
</reference>
<dbReference type="PANTHER" id="PTHR46018">
    <property type="entry name" value="ZINC PHOSPHODIESTERASE ELAC PROTEIN 1"/>
    <property type="match status" value="1"/>
</dbReference>
<dbReference type="AlphaFoldDB" id="A0A7V2WSV4"/>
<evidence type="ECO:0000313" key="2">
    <source>
        <dbReference type="EMBL" id="HFC46630.1"/>
    </source>
</evidence>
<dbReference type="PANTHER" id="PTHR46018:SF3">
    <property type="entry name" value="ARYLSULFATASE"/>
    <property type="match status" value="1"/>
</dbReference>
<sequence length="253" mass="27670">VPRLRRAGPGNLIRINWPGSERRPFNILVDSASGTLRQLLKVGVDYHELDLILYTHFHPDHIGELASYIFATKYAPGFRRSSPCTIMGSVGLGKVLKGLKEAFGQWVDPEPDKVVVEEIPREMPASMQLPPITLSTLPLGHTPGSLAYKITGPEGETIVISGDTDYEESLGTFGKGADLLLLECARPEDGKVPGHLTPGEAGRIAKIAAPRLLVLTHFYPDCDTSDLLTPLKKEYDGMVILAEDLMRIQVASY</sequence>
<dbReference type="SUPFAM" id="SSF56281">
    <property type="entry name" value="Metallo-hydrolase/oxidoreductase"/>
    <property type="match status" value="1"/>
</dbReference>
<name>A0A7V2WSV4_9BACT</name>